<keyword evidence="3" id="KW-1185">Reference proteome</keyword>
<name>A0AA36GMI4_CYLNA</name>
<accession>A0AA36GMI4</accession>
<gene>
    <name evidence="2" type="ORF">CYNAS_LOCUS6817</name>
</gene>
<comment type="caution">
    <text evidence="2">The sequence shown here is derived from an EMBL/GenBank/DDBJ whole genome shotgun (WGS) entry which is preliminary data.</text>
</comment>
<sequence>METDLSVDVIVLPFDDKTVAGGNLRIPNVCFSRTASILLIVAFLLTTALSGSVAFIIARQSSSFKENIDAFH</sequence>
<dbReference type="EMBL" id="CATQJL010000112">
    <property type="protein sequence ID" value="CAJ0594834.1"/>
    <property type="molecule type" value="Genomic_DNA"/>
</dbReference>
<dbReference type="AlphaFoldDB" id="A0AA36GMI4"/>
<proteinExistence type="predicted"/>
<organism evidence="2 3">
    <name type="scientific">Cylicocyclus nassatus</name>
    <name type="common">Nematode worm</name>
    <dbReference type="NCBI Taxonomy" id="53992"/>
    <lineage>
        <taxon>Eukaryota</taxon>
        <taxon>Metazoa</taxon>
        <taxon>Ecdysozoa</taxon>
        <taxon>Nematoda</taxon>
        <taxon>Chromadorea</taxon>
        <taxon>Rhabditida</taxon>
        <taxon>Rhabditina</taxon>
        <taxon>Rhabditomorpha</taxon>
        <taxon>Strongyloidea</taxon>
        <taxon>Strongylidae</taxon>
        <taxon>Cylicocyclus</taxon>
    </lineage>
</organism>
<keyword evidence="1" id="KW-0472">Membrane</keyword>
<reference evidence="2" key="1">
    <citation type="submission" date="2023-07" db="EMBL/GenBank/DDBJ databases">
        <authorList>
            <consortium name="CYATHOMIX"/>
        </authorList>
    </citation>
    <scope>NUCLEOTIDE SEQUENCE</scope>
    <source>
        <strain evidence="2">N/A</strain>
    </source>
</reference>
<feature type="transmembrane region" description="Helical" evidence="1">
    <location>
        <begin position="37"/>
        <end position="58"/>
    </location>
</feature>
<dbReference type="Proteomes" id="UP001176961">
    <property type="component" value="Unassembled WGS sequence"/>
</dbReference>
<keyword evidence="1" id="KW-1133">Transmembrane helix</keyword>
<evidence type="ECO:0000256" key="1">
    <source>
        <dbReference type="SAM" id="Phobius"/>
    </source>
</evidence>
<keyword evidence="1" id="KW-0812">Transmembrane</keyword>
<protein>
    <submittedName>
        <fullName evidence="2">Uncharacterized protein</fullName>
    </submittedName>
</protein>
<evidence type="ECO:0000313" key="3">
    <source>
        <dbReference type="Proteomes" id="UP001176961"/>
    </source>
</evidence>
<evidence type="ECO:0000313" key="2">
    <source>
        <dbReference type="EMBL" id="CAJ0594834.1"/>
    </source>
</evidence>